<keyword evidence="5 8" id="KW-0812">Transmembrane</keyword>
<dbReference type="KEGG" id="eel:EUBELI_20619"/>
<evidence type="ECO:0000256" key="3">
    <source>
        <dbReference type="ARBA" id="ARBA00022448"/>
    </source>
</evidence>
<dbReference type="InterPro" id="IPR011606">
    <property type="entry name" value="Brnchd-chn_aa_trnsp_permease"/>
</dbReference>
<keyword evidence="6 8" id="KW-1133">Transmembrane helix</keyword>
<feature type="transmembrane region" description="Helical" evidence="8">
    <location>
        <begin position="158"/>
        <end position="177"/>
    </location>
</feature>
<evidence type="ECO:0000256" key="2">
    <source>
        <dbReference type="ARBA" id="ARBA00010735"/>
    </source>
</evidence>
<keyword evidence="3" id="KW-0813">Transport</keyword>
<evidence type="ECO:0000313" key="9">
    <source>
        <dbReference type="EMBL" id="ACR73763.1"/>
    </source>
</evidence>
<dbReference type="EMBL" id="CP001106">
    <property type="protein sequence ID" value="ACR73763.1"/>
    <property type="molecule type" value="Genomic_DNA"/>
</dbReference>
<dbReference type="GO" id="GO:1903785">
    <property type="term" value="P:L-valine transmembrane transport"/>
    <property type="evidence" value="ECO:0007669"/>
    <property type="project" value="TreeGrafter"/>
</dbReference>
<protein>
    <recommendedName>
        <fullName evidence="11">Branched-chain amino acid ABC transporter permease</fullName>
    </recommendedName>
</protein>
<feature type="transmembrane region" description="Helical" evidence="8">
    <location>
        <begin position="129"/>
        <end position="152"/>
    </location>
</feature>
<comment type="similarity">
    <text evidence="2">Belongs to the AzlC family.</text>
</comment>
<dbReference type="Proteomes" id="UP000001476">
    <property type="component" value="Plasmid pEubeli2"/>
</dbReference>
<keyword evidence="10" id="KW-1185">Reference proteome</keyword>
<feature type="transmembrane region" description="Helical" evidence="8">
    <location>
        <begin position="184"/>
        <end position="202"/>
    </location>
</feature>
<dbReference type="GO" id="GO:0005886">
    <property type="term" value="C:plasma membrane"/>
    <property type="evidence" value="ECO:0007669"/>
    <property type="project" value="UniProtKB-SubCell"/>
</dbReference>
<feature type="transmembrane region" description="Helical" evidence="8">
    <location>
        <begin position="208"/>
        <end position="231"/>
    </location>
</feature>
<feature type="transmembrane region" description="Helical" evidence="8">
    <location>
        <begin position="12"/>
        <end position="35"/>
    </location>
</feature>
<evidence type="ECO:0000256" key="4">
    <source>
        <dbReference type="ARBA" id="ARBA00022475"/>
    </source>
</evidence>
<dbReference type="PANTHER" id="PTHR34979">
    <property type="entry name" value="INNER MEMBRANE PROTEIN YGAZ"/>
    <property type="match status" value="1"/>
</dbReference>
<reference evidence="9 10" key="1">
    <citation type="journal article" date="2009" name="Proc. Natl. Acad. Sci. U.S.A.">
        <title>Characterizing a model human gut microbiota composed of members of its two dominant bacterial phyla.</title>
        <authorList>
            <person name="Mahowald M.A."/>
            <person name="Rey F.E."/>
            <person name="Seedorf H."/>
            <person name="Turnbaugh P.J."/>
            <person name="Fulton R.S."/>
            <person name="Wollam A."/>
            <person name="Shah N."/>
            <person name="Wang C."/>
            <person name="Magrini V."/>
            <person name="Wilson R.K."/>
            <person name="Cantarel B.L."/>
            <person name="Coutinho P.M."/>
            <person name="Henrissat B."/>
            <person name="Crock L.W."/>
            <person name="Russell A."/>
            <person name="Verberkmoes N.C."/>
            <person name="Hettich R.L."/>
            <person name="Gordon J.I."/>
        </authorList>
    </citation>
    <scope>NUCLEOTIDE SEQUENCE [LARGE SCALE GENOMIC DNA]</scope>
    <source>
        <strain evidence="10">ATCC 27750 / DSM 3376 / VPI C15-48 / C15-B4</strain>
        <plasmid evidence="9">unnamed</plasmid>
    </source>
</reference>
<evidence type="ECO:0000256" key="5">
    <source>
        <dbReference type="ARBA" id="ARBA00022692"/>
    </source>
</evidence>
<feature type="transmembrane region" description="Helical" evidence="8">
    <location>
        <begin position="41"/>
        <end position="65"/>
    </location>
</feature>
<keyword evidence="7 8" id="KW-0472">Membrane</keyword>
<evidence type="ECO:0000256" key="6">
    <source>
        <dbReference type="ARBA" id="ARBA00022989"/>
    </source>
</evidence>
<organism evidence="9 10">
    <name type="scientific">Lachnospira eligens (strain ATCC 27750 / DSM 3376 / VPI C15-48 / C15-B4)</name>
    <name type="common">Eubacterium eligens</name>
    <dbReference type="NCBI Taxonomy" id="515620"/>
    <lineage>
        <taxon>Bacteria</taxon>
        <taxon>Bacillati</taxon>
        <taxon>Bacillota</taxon>
        <taxon>Clostridia</taxon>
        <taxon>Lachnospirales</taxon>
        <taxon>Lachnospiraceae</taxon>
        <taxon>Lachnospira</taxon>
    </lineage>
</organism>
<dbReference type="AlphaFoldDB" id="C4Z721"/>
<proteinExistence type="inferred from homology"/>
<dbReference type="eggNOG" id="COG1296">
    <property type="taxonomic scope" value="Bacteria"/>
</dbReference>
<dbReference type="Pfam" id="PF03591">
    <property type="entry name" value="AzlC"/>
    <property type="match status" value="1"/>
</dbReference>
<dbReference type="HOGENOM" id="CLU_065777_3_2_9"/>
<evidence type="ECO:0000256" key="8">
    <source>
        <dbReference type="SAM" id="Phobius"/>
    </source>
</evidence>
<accession>C4Z721</accession>
<evidence type="ECO:0000256" key="1">
    <source>
        <dbReference type="ARBA" id="ARBA00004651"/>
    </source>
</evidence>
<evidence type="ECO:0000313" key="10">
    <source>
        <dbReference type="Proteomes" id="UP000001476"/>
    </source>
</evidence>
<dbReference type="PANTHER" id="PTHR34979:SF1">
    <property type="entry name" value="INNER MEMBRANE PROTEIN YGAZ"/>
    <property type="match status" value="1"/>
</dbReference>
<gene>
    <name evidence="9" type="ordered locus">EUBELI_20619</name>
</gene>
<sequence length="240" mass="26224">MEINKMNNYKRGLITGIPIALGYLSVSFTFGIMAVSFGLSWWQAVLISMTTVTSAGQFAGIGIMIHPGQYIQMLISQITINIRYSFMSISIGQKADSRFSGIYRWLLGFFITDEIFAVATKEDEIKRSYFAGLATLPYLGWALGTFIGAILGNILPDRLMSALSVAIYGMFVAVVVPEMKKARPVLIVVIIAIILSCLFYYIPLLSKISSGITITIVAITAAIIGSIFFPVSDEADNSNN</sequence>
<geneLocation type="plasmid" evidence="10">
    <name>pEubeli2</name>
</geneLocation>
<comment type="subcellular location">
    <subcellularLocation>
        <location evidence="1">Cell membrane</location>
        <topology evidence="1">Multi-pass membrane protein</topology>
    </subcellularLocation>
</comment>
<evidence type="ECO:0008006" key="11">
    <source>
        <dbReference type="Google" id="ProtNLM"/>
    </source>
</evidence>
<name>C4Z721_LACE2</name>
<keyword evidence="9" id="KW-0614">Plasmid</keyword>
<keyword evidence="4" id="KW-1003">Cell membrane</keyword>
<evidence type="ECO:0000256" key="7">
    <source>
        <dbReference type="ARBA" id="ARBA00023136"/>
    </source>
</evidence>